<dbReference type="InterPro" id="IPR052316">
    <property type="entry name" value="Speedy-Ringo_regulator"/>
</dbReference>
<evidence type="ECO:0000313" key="4">
    <source>
        <dbReference type="EMBL" id="WAR18782.1"/>
    </source>
</evidence>
<evidence type="ECO:0000256" key="2">
    <source>
        <dbReference type="ARBA" id="ARBA00023306"/>
    </source>
</evidence>
<evidence type="ECO:0000313" key="5">
    <source>
        <dbReference type="Proteomes" id="UP001164746"/>
    </source>
</evidence>
<dbReference type="PANTHER" id="PTHR31545:SF5">
    <property type="entry name" value="SPEEDY PROTEIN A"/>
    <property type="match status" value="1"/>
</dbReference>
<reference evidence="4" key="1">
    <citation type="submission" date="2022-11" db="EMBL/GenBank/DDBJ databases">
        <title>Centuries of genome instability and evolution in soft-shell clam transmissible cancer (bioRxiv).</title>
        <authorList>
            <person name="Hart S.F.M."/>
            <person name="Yonemitsu M.A."/>
            <person name="Giersch R.M."/>
            <person name="Beal B.F."/>
            <person name="Arriagada G."/>
            <person name="Davis B.W."/>
            <person name="Ostrander E.A."/>
            <person name="Goff S.P."/>
            <person name="Metzger M.J."/>
        </authorList>
    </citation>
    <scope>NUCLEOTIDE SEQUENCE</scope>
    <source>
        <strain evidence="4">MELC-2E11</strain>
        <tissue evidence="4">Siphon/mantle</tissue>
    </source>
</reference>
<name>A0ABY7FAZ8_MYAAR</name>
<feature type="region of interest" description="Disordered" evidence="3">
    <location>
        <begin position="108"/>
        <end position="135"/>
    </location>
</feature>
<dbReference type="InterPro" id="IPR020984">
    <property type="entry name" value="Speedy"/>
</dbReference>
<protein>
    <submittedName>
        <fullName evidence="4">SPD1B-like protein</fullName>
    </submittedName>
</protein>
<accession>A0ABY7FAZ8</accession>
<keyword evidence="2" id="KW-0131">Cell cycle</keyword>
<organism evidence="4 5">
    <name type="scientific">Mya arenaria</name>
    <name type="common">Soft-shell clam</name>
    <dbReference type="NCBI Taxonomy" id="6604"/>
    <lineage>
        <taxon>Eukaryota</taxon>
        <taxon>Metazoa</taxon>
        <taxon>Spiralia</taxon>
        <taxon>Lophotrochozoa</taxon>
        <taxon>Mollusca</taxon>
        <taxon>Bivalvia</taxon>
        <taxon>Autobranchia</taxon>
        <taxon>Heteroconchia</taxon>
        <taxon>Euheterodonta</taxon>
        <taxon>Imparidentia</taxon>
        <taxon>Neoheterodontei</taxon>
        <taxon>Myida</taxon>
        <taxon>Myoidea</taxon>
        <taxon>Myidae</taxon>
        <taxon>Mya</taxon>
    </lineage>
</organism>
<dbReference type="PANTHER" id="PTHR31545">
    <property type="entry name" value="SEEDY PROTEIN A/C FAMILY MEMBER"/>
    <property type="match status" value="1"/>
</dbReference>
<evidence type="ECO:0000256" key="1">
    <source>
        <dbReference type="ARBA" id="ARBA00010932"/>
    </source>
</evidence>
<gene>
    <name evidence="4" type="ORF">MAR_000620</name>
</gene>
<dbReference type="Pfam" id="PF11357">
    <property type="entry name" value="Spy1"/>
    <property type="match status" value="1"/>
</dbReference>
<sequence>YLIAMVFAYFKRAGYKIREYTRMNFFVALYLANDMEEDEEELKYEIFPWALGDRWRDKFSRFLLKRDNLWARIDHRAVVSRCCCDQIMAIEPEHPVWTRLRPDHHAGAQRGYLKGDDDDGYPRGPGASPRACQDCDTDSVYDSASPLSVSWYISSGQTSPNNEDLEFFEKLPSSTFDMIGH</sequence>
<dbReference type="EMBL" id="CP111022">
    <property type="protein sequence ID" value="WAR18782.1"/>
    <property type="molecule type" value="Genomic_DNA"/>
</dbReference>
<keyword evidence="5" id="KW-1185">Reference proteome</keyword>
<feature type="non-terminal residue" evidence="4">
    <location>
        <position position="1"/>
    </location>
</feature>
<dbReference type="Proteomes" id="UP001164746">
    <property type="component" value="Chromosome 11"/>
</dbReference>
<evidence type="ECO:0000256" key="3">
    <source>
        <dbReference type="SAM" id="MobiDB-lite"/>
    </source>
</evidence>
<comment type="similarity">
    <text evidence="1">Belongs to the Speedy/Ringo family.</text>
</comment>
<proteinExistence type="inferred from homology"/>